<sequence length="62" mass="6806">MPLIRIEPVRDERSGRYYLEIYSPHDAPAPYVTTQPRYQSAAAAENDVVAILAAAASTARNS</sequence>
<keyword evidence="3" id="KW-1185">Reference proteome</keyword>
<evidence type="ECO:0000313" key="1">
    <source>
        <dbReference type="EMBL" id="RKK04049.1"/>
    </source>
</evidence>
<dbReference type="OrthoDB" id="8163561at2"/>
<dbReference type="EMBL" id="RFLX01000013">
    <property type="protein sequence ID" value="RMI20225.1"/>
    <property type="molecule type" value="Genomic_DNA"/>
</dbReference>
<dbReference type="InParanoid" id="A0A3A9JY99"/>
<evidence type="ECO:0000313" key="3">
    <source>
        <dbReference type="Proteomes" id="UP000274097"/>
    </source>
</evidence>
<protein>
    <recommendedName>
        <fullName evidence="5">DUF1508 domain-containing protein</fullName>
    </recommendedName>
</protein>
<dbReference type="AlphaFoldDB" id="A0A3A9JY99"/>
<accession>A0A3A9JY99</accession>
<dbReference type="Proteomes" id="UP000278036">
    <property type="component" value="Unassembled WGS sequence"/>
</dbReference>
<evidence type="ECO:0000313" key="4">
    <source>
        <dbReference type="Proteomes" id="UP000278036"/>
    </source>
</evidence>
<proteinExistence type="predicted"/>
<gene>
    <name evidence="1" type="ORF">D6Z83_11345</name>
    <name evidence="2" type="ORF">EBE87_17270</name>
</gene>
<dbReference type="EMBL" id="RAQU01000058">
    <property type="protein sequence ID" value="RKK04049.1"/>
    <property type="molecule type" value="Genomic_DNA"/>
</dbReference>
<organism evidence="1 4">
    <name type="scientific">Teichococcus wenyumeiae</name>
    <dbReference type="NCBI Taxonomy" id="2478470"/>
    <lineage>
        <taxon>Bacteria</taxon>
        <taxon>Pseudomonadati</taxon>
        <taxon>Pseudomonadota</taxon>
        <taxon>Alphaproteobacteria</taxon>
        <taxon>Acetobacterales</taxon>
        <taxon>Roseomonadaceae</taxon>
        <taxon>Roseomonas</taxon>
    </lineage>
</organism>
<evidence type="ECO:0000313" key="2">
    <source>
        <dbReference type="EMBL" id="RMI20225.1"/>
    </source>
</evidence>
<dbReference type="Proteomes" id="UP000274097">
    <property type="component" value="Unassembled WGS sequence"/>
</dbReference>
<dbReference type="RefSeq" id="WP_120638424.1">
    <property type="nucleotide sequence ID" value="NZ_RAQU01000058.1"/>
</dbReference>
<evidence type="ECO:0008006" key="5">
    <source>
        <dbReference type="Google" id="ProtNLM"/>
    </source>
</evidence>
<comment type="caution">
    <text evidence="1">The sequence shown here is derived from an EMBL/GenBank/DDBJ whole genome shotgun (WGS) entry which is preliminary data.</text>
</comment>
<reference evidence="1 4" key="1">
    <citation type="submission" date="2018-09" db="EMBL/GenBank/DDBJ databases">
        <title>Roseomonas sp. nov., isolated from feces of Tibetan antelopes in the Qinghai-Tibet plateau, China.</title>
        <authorList>
            <person name="Tian Z."/>
        </authorList>
    </citation>
    <scope>NUCLEOTIDE SEQUENCE [LARGE SCALE GENOMIC DNA]</scope>
    <source>
        <strain evidence="2 3">Z23</strain>
        <strain evidence="1 4">Z24</strain>
    </source>
</reference>
<name>A0A3A9JY99_9PROT</name>